<dbReference type="InterPro" id="IPR000544">
    <property type="entry name" value="Octanoyltransferase"/>
</dbReference>
<dbReference type="PANTHER" id="PTHR10993">
    <property type="entry name" value="OCTANOYLTRANSFERASE"/>
    <property type="match status" value="1"/>
</dbReference>
<dbReference type="PROSITE" id="PS51733">
    <property type="entry name" value="BPL_LPL_CATALYTIC"/>
    <property type="match status" value="1"/>
</dbReference>
<feature type="non-terminal residue" evidence="6">
    <location>
        <position position="1"/>
    </location>
</feature>
<dbReference type="InterPro" id="IPR020605">
    <property type="entry name" value="Octanoyltransferase_CS"/>
</dbReference>
<dbReference type="UniPathway" id="UPA00538">
    <property type="reaction ID" value="UER00592"/>
</dbReference>
<dbReference type="PROSITE" id="PS01313">
    <property type="entry name" value="LIPB"/>
    <property type="match status" value="1"/>
</dbReference>
<dbReference type="AlphaFoldDB" id="A0A382DGF9"/>
<dbReference type="PIRSF" id="PIRSF016262">
    <property type="entry name" value="LPLase"/>
    <property type="match status" value="1"/>
</dbReference>
<evidence type="ECO:0000256" key="4">
    <source>
        <dbReference type="ARBA" id="ARBA00023315"/>
    </source>
</evidence>
<keyword evidence="4" id="KW-0012">Acyltransferase</keyword>
<dbReference type="InterPro" id="IPR004143">
    <property type="entry name" value="BPL_LPL_catalytic"/>
</dbReference>
<dbReference type="GO" id="GO:0009249">
    <property type="term" value="P:protein lipoylation"/>
    <property type="evidence" value="ECO:0007669"/>
    <property type="project" value="InterPro"/>
</dbReference>
<dbReference type="InterPro" id="IPR045864">
    <property type="entry name" value="aa-tRNA-synth_II/BPL/LPL"/>
</dbReference>
<dbReference type="GO" id="GO:0033819">
    <property type="term" value="F:lipoyl(octanoyl) transferase activity"/>
    <property type="evidence" value="ECO:0007669"/>
    <property type="project" value="UniProtKB-EC"/>
</dbReference>
<sequence length="228" mass="24789">MGTLCQAIKIGTIDYADACVLQSSLAAELAAGKRSDCILLLQHPHTYTLGSSARHEHLLYTDDQLIHYDIVVCETDRGGGITYHGPGQLVGYPILDLGSLYMDESHTFTSDYISYIRKLEVMLINILRGYGIESMQVPGLTGVWVESCVSTNGQFTSCKSTDLPRKIGSIGVRVDKNGISQHGFALNVDIQDSYFEGIVPCGLEGYGTISMSEVLADVPTMQDLQSTV</sequence>
<dbReference type="CDD" id="cd16444">
    <property type="entry name" value="LipB"/>
    <property type="match status" value="1"/>
</dbReference>
<reference evidence="6" key="1">
    <citation type="submission" date="2018-05" db="EMBL/GenBank/DDBJ databases">
        <authorList>
            <person name="Lanie J.A."/>
            <person name="Ng W.-L."/>
            <person name="Kazmierczak K.M."/>
            <person name="Andrzejewski T.M."/>
            <person name="Davidsen T.M."/>
            <person name="Wayne K.J."/>
            <person name="Tettelin H."/>
            <person name="Glass J.I."/>
            <person name="Rusch D."/>
            <person name="Podicherti R."/>
            <person name="Tsui H.-C.T."/>
            <person name="Winkler M.E."/>
        </authorList>
    </citation>
    <scope>NUCLEOTIDE SEQUENCE</scope>
</reference>
<dbReference type="PANTHER" id="PTHR10993:SF7">
    <property type="entry name" value="LIPOYLTRANSFERASE 2, MITOCHONDRIAL-RELATED"/>
    <property type="match status" value="1"/>
</dbReference>
<evidence type="ECO:0000313" key="6">
    <source>
        <dbReference type="EMBL" id="SVB37580.1"/>
    </source>
</evidence>
<organism evidence="6">
    <name type="scientific">marine metagenome</name>
    <dbReference type="NCBI Taxonomy" id="408172"/>
    <lineage>
        <taxon>unclassified sequences</taxon>
        <taxon>metagenomes</taxon>
        <taxon>ecological metagenomes</taxon>
    </lineage>
</organism>
<dbReference type="NCBIfam" id="NF010925">
    <property type="entry name" value="PRK14345.1"/>
    <property type="match status" value="1"/>
</dbReference>
<comment type="pathway">
    <text evidence="1">Protein modification; protein lipoylation via endogenous pathway; protein N(6)-(lipoyl)lysine from octanoyl-[acyl-carrier-protein]: step 1/2.</text>
</comment>
<dbReference type="EMBL" id="UINC01039298">
    <property type="protein sequence ID" value="SVB37580.1"/>
    <property type="molecule type" value="Genomic_DNA"/>
</dbReference>
<feature type="domain" description="BPL/LPL catalytic" evidence="5">
    <location>
        <begin position="32"/>
        <end position="228"/>
    </location>
</feature>
<name>A0A382DGF9_9ZZZZ</name>
<dbReference type="Gene3D" id="3.30.930.10">
    <property type="entry name" value="Bira Bifunctional Protein, Domain 2"/>
    <property type="match status" value="1"/>
</dbReference>
<feature type="non-terminal residue" evidence="6">
    <location>
        <position position="228"/>
    </location>
</feature>
<dbReference type="SUPFAM" id="SSF55681">
    <property type="entry name" value="Class II aaRS and biotin synthetases"/>
    <property type="match status" value="1"/>
</dbReference>
<evidence type="ECO:0000256" key="1">
    <source>
        <dbReference type="ARBA" id="ARBA00004821"/>
    </source>
</evidence>
<proteinExistence type="predicted"/>
<accession>A0A382DGF9</accession>
<evidence type="ECO:0000259" key="5">
    <source>
        <dbReference type="PROSITE" id="PS51733"/>
    </source>
</evidence>
<evidence type="ECO:0000256" key="2">
    <source>
        <dbReference type="ARBA" id="ARBA00012334"/>
    </source>
</evidence>
<evidence type="ECO:0000256" key="3">
    <source>
        <dbReference type="ARBA" id="ARBA00022679"/>
    </source>
</evidence>
<dbReference type="EC" id="2.3.1.181" evidence="2"/>
<gene>
    <name evidence="6" type="ORF">METZ01_LOCUS190434</name>
</gene>
<dbReference type="Pfam" id="PF21948">
    <property type="entry name" value="LplA-B_cat"/>
    <property type="match status" value="1"/>
</dbReference>
<keyword evidence="3" id="KW-0808">Transferase</keyword>
<protein>
    <recommendedName>
        <fullName evidence="2">lipoyl(octanoyl) transferase</fullName>
        <ecNumber evidence="2">2.3.1.181</ecNumber>
    </recommendedName>
</protein>